<evidence type="ECO:0000313" key="8">
    <source>
        <dbReference type="EMBL" id="KAF9469297.1"/>
    </source>
</evidence>
<evidence type="ECO:0000256" key="2">
    <source>
        <dbReference type="ARBA" id="ARBA00022454"/>
    </source>
</evidence>
<evidence type="ECO:0000256" key="4">
    <source>
        <dbReference type="ARBA" id="ARBA00023242"/>
    </source>
</evidence>
<dbReference type="PANTHER" id="PTHR16466">
    <property type="entry name" value="TELOMERE REPEAT-BINDING FACTOR 2-INTERACTING PROTEIN 1"/>
    <property type="match status" value="1"/>
</dbReference>
<evidence type="ECO:0000256" key="3">
    <source>
        <dbReference type="ARBA" id="ARBA00022895"/>
    </source>
</evidence>
<reference evidence="8" key="1">
    <citation type="submission" date="2020-11" db="EMBL/GenBank/DDBJ databases">
        <authorList>
            <consortium name="DOE Joint Genome Institute"/>
            <person name="Ahrendt S."/>
            <person name="Riley R."/>
            <person name="Andreopoulos W."/>
            <person name="Labutti K."/>
            <person name="Pangilinan J."/>
            <person name="Ruiz-Duenas F.J."/>
            <person name="Barrasa J.M."/>
            <person name="Sanchez-Garcia M."/>
            <person name="Camarero S."/>
            <person name="Miyauchi S."/>
            <person name="Serrano A."/>
            <person name="Linde D."/>
            <person name="Babiker R."/>
            <person name="Drula E."/>
            <person name="Ayuso-Fernandez I."/>
            <person name="Pacheco R."/>
            <person name="Padilla G."/>
            <person name="Ferreira P."/>
            <person name="Barriuso J."/>
            <person name="Kellner H."/>
            <person name="Castanera R."/>
            <person name="Alfaro M."/>
            <person name="Ramirez L."/>
            <person name="Pisabarro A.G."/>
            <person name="Kuo A."/>
            <person name="Tritt A."/>
            <person name="Lipzen A."/>
            <person name="He G."/>
            <person name="Yan M."/>
            <person name="Ng V."/>
            <person name="Cullen D."/>
            <person name="Martin F."/>
            <person name="Rosso M.-N."/>
            <person name="Henrissat B."/>
            <person name="Hibbett D."/>
            <person name="Martinez A.T."/>
            <person name="Grigoriev I.V."/>
        </authorList>
    </citation>
    <scope>NUCLEOTIDE SEQUENCE</scope>
    <source>
        <strain evidence="8">CBS 247.69</strain>
    </source>
</reference>
<feature type="region of interest" description="Disordered" evidence="6">
    <location>
        <begin position="29"/>
        <end position="48"/>
    </location>
</feature>
<keyword evidence="4 5" id="KW-0539">Nucleus</keyword>
<comment type="subcellular location">
    <subcellularLocation>
        <location evidence="5">Nucleus</location>
    </subcellularLocation>
    <subcellularLocation>
        <location evidence="5">Chromosome</location>
        <location evidence="5">Telomere</location>
    </subcellularLocation>
</comment>
<accession>A0A9P6CK76</accession>
<evidence type="ECO:0000256" key="6">
    <source>
        <dbReference type="SAM" id="MobiDB-lite"/>
    </source>
</evidence>
<dbReference type="GO" id="GO:0010833">
    <property type="term" value="P:telomere maintenance via telomere lengthening"/>
    <property type="evidence" value="ECO:0007669"/>
    <property type="project" value="UniProtKB-UniRule"/>
</dbReference>
<dbReference type="AlphaFoldDB" id="A0A9P6CK76"/>
<feature type="compositionally biased region" description="Polar residues" evidence="6">
    <location>
        <begin position="414"/>
        <end position="429"/>
    </location>
</feature>
<dbReference type="InterPro" id="IPR015010">
    <property type="entry name" value="TERF2IP_Myb"/>
</dbReference>
<dbReference type="Gene3D" id="1.10.10.60">
    <property type="entry name" value="Homeodomain-like"/>
    <property type="match status" value="1"/>
</dbReference>
<comment type="subunit">
    <text evidence="5">Homodimer.</text>
</comment>
<protein>
    <recommendedName>
        <fullName evidence="5">DNA-binding protein RAP1</fullName>
    </recommendedName>
</protein>
<feature type="region of interest" description="Disordered" evidence="6">
    <location>
        <begin position="261"/>
        <end position="514"/>
    </location>
</feature>
<comment type="caution">
    <text evidence="8">The sequence shown here is derived from an EMBL/GenBank/DDBJ whole genome shotgun (WGS) entry which is preliminary data.</text>
</comment>
<dbReference type="InterPro" id="IPR039595">
    <property type="entry name" value="TE2IP/Rap1"/>
</dbReference>
<dbReference type="EMBL" id="MU150230">
    <property type="protein sequence ID" value="KAF9469297.1"/>
    <property type="molecule type" value="Genomic_DNA"/>
</dbReference>
<feature type="compositionally biased region" description="Polar residues" evidence="6">
    <location>
        <begin position="629"/>
        <end position="647"/>
    </location>
</feature>
<evidence type="ECO:0000256" key="1">
    <source>
        <dbReference type="ARBA" id="ARBA00010467"/>
    </source>
</evidence>
<dbReference type="CDD" id="cd11655">
    <property type="entry name" value="rap1_myb-like"/>
    <property type="match status" value="1"/>
</dbReference>
<name>A0A9P6CK76_9AGAR</name>
<feature type="domain" description="TERF2-interacting telomeric protein 1 Myb" evidence="7">
    <location>
        <begin position="164"/>
        <end position="226"/>
    </location>
</feature>
<evidence type="ECO:0000313" key="9">
    <source>
        <dbReference type="Proteomes" id="UP000807353"/>
    </source>
</evidence>
<dbReference type="PANTHER" id="PTHR16466:SF6">
    <property type="entry name" value="TELOMERIC REPEAT-BINDING FACTOR 2-INTERACTING PROTEIN 1"/>
    <property type="match status" value="1"/>
</dbReference>
<comment type="similarity">
    <text evidence="1 5">Belongs to the RAP1 family.</text>
</comment>
<dbReference type="Pfam" id="PF08914">
    <property type="entry name" value="Myb_Rap1"/>
    <property type="match status" value="1"/>
</dbReference>
<keyword evidence="3 5" id="KW-0779">Telomere</keyword>
<dbReference type="GO" id="GO:0070187">
    <property type="term" value="C:shelterin complex"/>
    <property type="evidence" value="ECO:0007669"/>
    <property type="project" value="TreeGrafter"/>
</dbReference>
<gene>
    <name evidence="8" type="ORF">BDZ94DRAFT_371453</name>
</gene>
<keyword evidence="2 5" id="KW-0158">Chromosome</keyword>
<dbReference type="SUPFAM" id="SSF46689">
    <property type="entry name" value="Homeodomain-like"/>
    <property type="match status" value="1"/>
</dbReference>
<feature type="compositionally biased region" description="Basic and acidic residues" evidence="6">
    <location>
        <begin position="691"/>
        <end position="700"/>
    </location>
</feature>
<proteinExistence type="inferred from homology"/>
<dbReference type="Proteomes" id="UP000807353">
    <property type="component" value="Unassembled WGS sequence"/>
</dbReference>
<comment type="function">
    <text evidence="5">Involved in the regulation of telomere length, clustering and has a specific role in telomere position effect (TPE).</text>
</comment>
<keyword evidence="9" id="KW-1185">Reference proteome</keyword>
<evidence type="ECO:0000259" key="7">
    <source>
        <dbReference type="Pfam" id="PF08914"/>
    </source>
</evidence>
<dbReference type="OrthoDB" id="435460at2759"/>
<organism evidence="8 9">
    <name type="scientific">Collybia nuda</name>
    <dbReference type="NCBI Taxonomy" id="64659"/>
    <lineage>
        <taxon>Eukaryota</taxon>
        <taxon>Fungi</taxon>
        <taxon>Dikarya</taxon>
        <taxon>Basidiomycota</taxon>
        <taxon>Agaricomycotina</taxon>
        <taxon>Agaricomycetes</taxon>
        <taxon>Agaricomycetidae</taxon>
        <taxon>Agaricales</taxon>
        <taxon>Tricholomatineae</taxon>
        <taxon>Clitocybaceae</taxon>
        <taxon>Collybia</taxon>
    </lineage>
</organism>
<feature type="region of interest" description="Disordered" evidence="6">
    <location>
        <begin position="628"/>
        <end position="700"/>
    </location>
</feature>
<feature type="compositionally biased region" description="Polar residues" evidence="6">
    <location>
        <begin position="362"/>
        <end position="380"/>
    </location>
</feature>
<feature type="compositionally biased region" description="Basic and acidic residues" evidence="6">
    <location>
        <begin position="263"/>
        <end position="274"/>
    </location>
</feature>
<evidence type="ECO:0000256" key="5">
    <source>
        <dbReference type="RuleBase" id="RU367107"/>
    </source>
</evidence>
<dbReference type="InterPro" id="IPR009057">
    <property type="entry name" value="Homeodomain-like_sf"/>
</dbReference>
<sequence>MASRSVLSDQLTCFDNENVNHRSLRNMALQNSREGDGGSSDGGKKDQLPRLTFVDSEGYPLCFYIDSSVKKHGARVKLTSDIEKHGGSVVGVDTHADIVIVDDTRVKHGIKQLAYDVHCNKLMRHIYVEPMPFIQRCIRQGTVIHRLKERQGMGGAVGHTRSSFTKEEDLSICQYLALRIPIKEAGGRLGDNVYKELEELAADQPTQYSWVQRHTWQSLRERYKKKAVEFDKLIDDFVKDEQPTMKQHYFRNRNYRGGHLKSHHVDFDNEPHERDEDENEGVFEPESRLESELPSVSPAKRQRTERWSRSSAFRIISQSQIEDKGKQRAQPHQESEDEDGAAGPSRTQHTPFPFPRRSRSPLTQPQTSQVTLVPTSTPHNPQRILGKTPEQVNTSLRAKLPASGNDELDGSPTVHINHQSQDSSRTSIQPLPPVREQPIEDPPALAAPRRLIKKKAAPLGPTPSLPSAMLDPPYRNTRSRSRSVEPSSTAAQISVKVKRKGKTKEPAPHQPLEPVKEENTGMLDVQDVGEIVLITQSGEAMEEERDVEELLVADTTDISDDEQVDGTLRRIYQLPRPQFPTSNIILDNHPEDILRRYDARSASSRRSSARPSFVVRNNIARFGAEGLVSSRTSRSIGDSNLQPSTPVRSRKRSTSSAESFPLSGTKASAMKRKIQEEEKNNPYTPPPGTRAAEHKNGNHK</sequence>
<dbReference type="GO" id="GO:0042162">
    <property type="term" value="F:telomeric DNA binding"/>
    <property type="evidence" value="ECO:0007669"/>
    <property type="project" value="TreeGrafter"/>
</dbReference>
<dbReference type="GO" id="GO:0031848">
    <property type="term" value="P:protection from non-homologous end joining at telomere"/>
    <property type="evidence" value="ECO:0007669"/>
    <property type="project" value="TreeGrafter"/>
</dbReference>
<feature type="compositionally biased region" description="Basic and acidic residues" evidence="6">
    <location>
        <begin position="321"/>
        <end position="334"/>
    </location>
</feature>